<gene>
    <name evidence="2" type="ORF">G7Y89_g5590</name>
</gene>
<protein>
    <submittedName>
        <fullName evidence="2">Uncharacterized protein</fullName>
    </submittedName>
</protein>
<proteinExistence type="predicted"/>
<reference evidence="2 3" key="1">
    <citation type="submission" date="2020-03" db="EMBL/GenBank/DDBJ databases">
        <title>Draft Genome Sequence of Cudoniella acicularis.</title>
        <authorList>
            <person name="Buettner E."/>
            <person name="Kellner H."/>
        </authorList>
    </citation>
    <scope>NUCLEOTIDE SEQUENCE [LARGE SCALE GENOMIC DNA]</scope>
    <source>
        <strain evidence="2 3">DSM 108380</strain>
    </source>
</reference>
<dbReference type="EMBL" id="JAAMPI010000339">
    <property type="protein sequence ID" value="KAF4632532.1"/>
    <property type="molecule type" value="Genomic_DNA"/>
</dbReference>
<accession>A0A8H4W3N2</accession>
<feature type="chain" id="PRO_5034007505" evidence="1">
    <location>
        <begin position="22"/>
        <end position="195"/>
    </location>
</feature>
<keyword evidence="1" id="KW-0732">Signal</keyword>
<dbReference type="PANTHER" id="PTHR35186:SF4">
    <property type="entry name" value="PRION-INHIBITION AND PROPAGATION HELO DOMAIN-CONTAINING PROTEIN"/>
    <property type="match status" value="1"/>
</dbReference>
<organism evidence="2 3">
    <name type="scientific">Cudoniella acicularis</name>
    <dbReference type="NCBI Taxonomy" id="354080"/>
    <lineage>
        <taxon>Eukaryota</taxon>
        <taxon>Fungi</taxon>
        <taxon>Dikarya</taxon>
        <taxon>Ascomycota</taxon>
        <taxon>Pezizomycotina</taxon>
        <taxon>Leotiomycetes</taxon>
        <taxon>Helotiales</taxon>
        <taxon>Tricladiaceae</taxon>
        <taxon>Cudoniella</taxon>
    </lineage>
</organism>
<dbReference type="Proteomes" id="UP000566819">
    <property type="component" value="Unassembled WGS sequence"/>
</dbReference>
<comment type="caution">
    <text evidence="2">The sequence shown here is derived from an EMBL/GenBank/DDBJ whole genome shotgun (WGS) entry which is preliminary data.</text>
</comment>
<dbReference type="PANTHER" id="PTHR35186">
    <property type="entry name" value="ANK_REP_REGION DOMAIN-CONTAINING PROTEIN"/>
    <property type="match status" value="1"/>
</dbReference>
<dbReference type="OrthoDB" id="5331891at2759"/>
<feature type="signal peptide" evidence="1">
    <location>
        <begin position="1"/>
        <end position="21"/>
    </location>
</feature>
<evidence type="ECO:0000313" key="3">
    <source>
        <dbReference type="Proteomes" id="UP000566819"/>
    </source>
</evidence>
<name>A0A8H4W3N2_9HELO</name>
<keyword evidence="3" id="KW-1185">Reference proteome</keyword>
<sequence>MTGVVEITGFVLGGLTLLISAAEHYEDVCRPFKRYVKFASELGLYQQQLGIQKTIFRTECHLLLAMLTGGQTAKEMLREKTHAAWEDEDLHRRFDEQLGESGTACKGIIQLMRERLKEIQKETDSFGNEIQRSMPISSLIAIRYNAQTGSLPIGVADESLKPSSTSVEEWRPSVGKRLKFSISEERLKGSLEALR</sequence>
<evidence type="ECO:0000256" key="1">
    <source>
        <dbReference type="SAM" id="SignalP"/>
    </source>
</evidence>
<dbReference type="AlphaFoldDB" id="A0A8H4W3N2"/>
<evidence type="ECO:0000313" key="2">
    <source>
        <dbReference type="EMBL" id="KAF4632532.1"/>
    </source>
</evidence>